<protein>
    <submittedName>
        <fullName evidence="1">12229_t:CDS:1</fullName>
    </submittedName>
</protein>
<evidence type="ECO:0000313" key="2">
    <source>
        <dbReference type="Proteomes" id="UP001153678"/>
    </source>
</evidence>
<gene>
    <name evidence="1" type="ORF">FWILDA_LOCUS5476</name>
</gene>
<dbReference type="Proteomes" id="UP001153678">
    <property type="component" value="Unassembled WGS sequence"/>
</dbReference>
<keyword evidence="2" id="KW-1185">Reference proteome</keyword>
<proteinExistence type="predicted"/>
<dbReference type="EMBL" id="CAMKVN010000914">
    <property type="protein sequence ID" value="CAI2172234.1"/>
    <property type="molecule type" value="Genomic_DNA"/>
</dbReference>
<accession>A0A9W4SKB4</accession>
<dbReference type="OrthoDB" id="2386895at2759"/>
<evidence type="ECO:0000313" key="1">
    <source>
        <dbReference type="EMBL" id="CAI2172234.1"/>
    </source>
</evidence>
<reference evidence="1" key="1">
    <citation type="submission" date="2022-08" db="EMBL/GenBank/DDBJ databases">
        <authorList>
            <person name="Kallberg Y."/>
            <person name="Tangrot J."/>
            <person name="Rosling A."/>
        </authorList>
    </citation>
    <scope>NUCLEOTIDE SEQUENCE</scope>
    <source>
        <strain evidence="1">Wild A</strain>
    </source>
</reference>
<comment type="caution">
    <text evidence="1">The sequence shown here is derived from an EMBL/GenBank/DDBJ whole genome shotgun (WGS) entry which is preliminary data.</text>
</comment>
<name>A0A9W4SKB4_9GLOM</name>
<dbReference type="AlphaFoldDB" id="A0A9W4SKB4"/>
<sequence length="154" mass="18048">MYPQRSYRSILNDFLSRINENRIRIPPYNNDAQIVAAQARNGGRIQRLTGKCLLKQNIQREANRLHIHRQRIINLATVRIWNIHFGTYQRNQFSTLANDANHINQRRLTHIRMTNQEDTLHRISQMTLSQLHEGWLRVNLTGDVQDDDGLKASG</sequence>
<organism evidence="1 2">
    <name type="scientific">Funneliformis geosporum</name>
    <dbReference type="NCBI Taxonomy" id="1117311"/>
    <lineage>
        <taxon>Eukaryota</taxon>
        <taxon>Fungi</taxon>
        <taxon>Fungi incertae sedis</taxon>
        <taxon>Mucoromycota</taxon>
        <taxon>Glomeromycotina</taxon>
        <taxon>Glomeromycetes</taxon>
        <taxon>Glomerales</taxon>
        <taxon>Glomeraceae</taxon>
        <taxon>Funneliformis</taxon>
    </lineage>
</organism>